<accession>A0A811QCR7</accession>
<sequence length="175" mass="18940">MAADGTRGPAWTSSSPRRSGCCSGARGTTPSHICCSSTAMTALACCLPATTAAVAESDFPTRRRSWSAKRFEVPTAASGPKQHSRCPSDVVDGEPLVWLCESPRRSGSCGPRPARCSDELDLCDDGYWMTNLSSPPRSTRAVTWSRHPKHLPPLEHSRQRECQFVSCRADLAQFG</sequence>
<organism evidence="1 2">
    <name type="scientific">Miscanthus lutarioriparius</name>
    <dbReference type="NCBI Taxonomy" id="422564"/>
    <lineage>
        <taxon>Eukaryota</taxon>
        <taxon>Viridiplantae</taxon>
        <taxon>Streptophyta</taxon>
        <taxon>Embryophyta</taxon>
        <taxon>Tracheophyta</taxon>
        <taxon>Spermatophyta</taxon>
        <taxon>Magnoliopsida</taxon>
        <taxon>Liliopsida</taxon>
        <taxon>Poales</taxon>
        <taxon>Poaceae</taxon>
        <taxon>PACMAD clade</taxon>
        <taxon>Panicoideae</taxon>
        <taxon>Andropogonodae</taxon>
        <taxon>Andropogoneae</taxon>
        <taxon>Saccharinae</taxon>
        <taxon>Miscanthus</taxon>
    </lineage>
</organism>
<dbReference type="EMBL" id="CAJGYO010000009">
    <property type="protein sequence ID" value="CAD6254540.1"/>
    <property type="molecule type" value="Genomic_DNA"/>
</dbReference>
<gene>
    <name evidence="1" type="ORF">NCGR_LOCUS38143</name>
</gene>
<keyword evidence="2" id="KW-1185">Reference proteome</keyword>
<dbReference type="Proteomes" id="UP000604825">
    <property type="component" value="Unassembled WGS sequence"/>
</dbReference>
<evidence type="ECO:0000313" key="1">
    <source>
        <dbReference type="EMBL" id="CAD6254540.1"/>
    </source>
</evidence>
<comment type="caution">
    <text evidence="1">The sequence shown here is derived from an EMBL/GenBank/DDBJ whole genome shotgun (WGS) entry which is preliminary data.</text>
</comment>
<evidence type="ECO:0000313" key="2">
    <source>
        <dbReference type="Proteomes" id="UP000604825"/>
    </source>
</evidence>
<reference evidence="1" key="1">
    <citation type="submission" date="2020-10" db="EMBL/GenBank/DDBJ databases">
        <authorList>
            <person name="Han B."/>
            <person name="Lu T."/>
            <person name="Zhao Q."/>
            <person name="Huang X."/>
            <person name="Zhao Y."/>
        </authorList>
    </citation>
    <scope>NUCLEOTIDE SEQUENCE</scope>
</reference>
<protein>
    <submittedName>
        <fullName evidence="1">Uncharacterized protein</fullName>
    </submittedName>
</protein>
<proteinExistence type="predicted"/>
<dbReference type="AlphaFoldDB" id="A0A811QCR7"/>
<name>A0A811QCR7_9POAL</name>